<dbReference type="EMBL" id="GIIL01006636">
    <property type="protein sequence ID" value="NOV50362.1"/>
    <property type="molecule type" value="Transcribed_RNA"/>
</dbReference>
<evidence type="ECO:0000313" key="1">
    <source>
        <dbReference type="EMBL" id="NOV50362.1"/>
    </source>
</evidence>
<organism evidence="1">
    <name type="scientific">Xenopsylla cheopis</name>
    <name type="common">Oriental rat flea</name>
    <name type="synonym">Pulex cheopis</name>
    <dbReference type="NCBI Taxonomy" id="163159"/>
    <lineage>
        <taxon>Eukaryota</taxon>
        <taxon>Metazoa</taxon>
        <taxon>Ecdysozoa</taxon>
        <taxon>Arthropoda</taxon>
        <taxon>Hexapoda</taxon>
        <taxon>Insecta</taxon>
        <taxon>Pterygota</taxon>
        <taxon>Neoptera</taxon>
        <taxon>Endopterygota</taxon>
        <taxon>Siphonaptera</taxon>
        <taxon>Pulicidae</taxon>
        <taxon>Xenopsyllinae</taxon>
        <taxon>Xenopsylla</taxon>
    </lineage>
</organism>
<proteinExistence type="predicted"/>
<sequence>MFISMSYLLPTSTILSSIQASTAVLPNYQIVCIFYGIDLSPSHHNVLERLLDEPLSIKIFGALLFRFQRCWSLLGTISL</sequence>
<dbReference type="AlphaFoldDB" id="A0A6M2DVV3"/>
<reference evidence="1" key="1">
    <citation type="submission" date="2020-03" db="EMBL/GenBank/DDBJ databases">
        <title>Transcriptomic Profiling of the Digestive Tract of the Rat Flea, Xenopsylla cheopis, Following Blood Feeding and Infection with Yersinia pestis.</title>
        <authorList>
            <person name="Bland D.M."/>
            <person name="Martens C.A."/>
            <person name="Virtaneva K."/>
            <person name="Kanakabandi K."/>
            <person name="Long D."/>
            <person name="Rosenke R."/>
            <person name="Saturday G.A."/>
            <person name="Hoyt F.H."/>
            <person name="Bruno D.P."/>
            <person name="Ribeiro J.M.C."/>
            <person name="Hinnebusch J."/>
        </authorList>
    </citation>
    <scope>NUCLEOTIDE SEQUENCE</scope>
</reference>
<protein>
    <submittedName>
        <fullName evidence="1">Putative secreted protein</fullName>
    </submittedName>
</protein>
<name>A0A6M2DVV3_XENCH</name>
<accession>A0A6M2DVV3</accession>